<dbReference type="FunFam" id="3.40.50.300:FF:000134">
    <property type="entry name" value="Iron-enterobactin ABC transporter ATP-binding protein"/>
    <property type="match status" value="1"/>
</dbReference>
<dbReference type="SMART" id="SM00382">
    <property type="entry name" value="AAA"/>
    <property type="match status" value="1"/>
</dbReference>
<dbReference type="InterPro" id="IPR003439">
    <property type="entry name" value="ABC_transporter-like_ATP-bd"/>
</dbReference>
<dbReference type="Proteomes" id="UP000009222">
    <property type="component" value="Chromosome"/>
</dbReference>
<reference evidence="5 6" key="2">
    <citation type="journal article" date="2011" name="ISME J.">
        <title>RNA-seq reveals cooperative metabolic interactions between two termite-gut spirochete species in co-culture.</title>
        <authorList>
            <person name="Rosenthal A.Z."/>
            <person name="Matson E.G."/>
            <person name="Eldar A."/>
            <person name="Leadbetter J.R."/>
        </authorList>
    </citation>
    <scope>NUCLEOTIDE SEQUENCE [LARGE SCALE GENOMIC DNA]</scope>
    <source>
        <strain evidence="6">ATCC BAA-888 / DSM 13862 / ZAS-9</strain>
    </source>
</reference>
<dbReference type="EMBL" id="CP001841">
    <property type="protein sequence ID" value="AEF80614.1"/>
    <property type="molecule type" value="Genomic_DNA"/>
</dbReference>
<evidence type="ECO:0000256" key="3">
    <source>
        <dbReference type="ARBA" id="ARBA00022840"/>
    </source>
</evidence>
<dbReference type="InterPro" id="IPR050153">
    <property type="entry name" value="Metal_Ion_Import_ABC"/>
</dbReference>
<keyword evidence="3 5" id="KW-0067">ATP-binding</keyword>
<accession>F5YEP8</accession>
<dbReference type="KEGG" id="taz:TREAZ_1462"/>
<keyword evidence="1" id="KW-0813">Transport</keyword>
<dbReference type="HOGENOM" id="CLU_000604_1_11_12"/>
<evidence type="ECO:0000256" key="2">
    <source>
        <dbReference type="ARBA" id="ARBA00022741"/>
    </source>
</evidence>
<gene>
    <name evidence="5" type="ordered locus">TREAZ_1462</name>
</gene>
<dbReference type="CDD" id="cd03214">
    <property type="entry name" value="ABC_Iron-Siderophores_B12_Hemin"/>
    <property type="match status" value="1"/>
</dbReference>
<evidence type="ECO:0000256" key="1">
    <source>
        <dbReference type="ARBA" id="ARBA00022448"/>
    </source>
</evidence>
<dbReference type="eggNOG" id="COG1120">
    <property type="taxonomic scope" value="Bacteria"/>
</dbReference>
<keyword evidence="5" id="KW-0378">Hydrolase</keyword>
<dbReference type="GO" id="GO:0005524">
    <property type="term" value="F:ATP binding"/>
    <property type="evidence" value="ECO:0007669"/>
    <property type="project" value="UniProtKB-KW"/>
</dbReference>
<organism evidence="5 6">
    <name type="scientific">Leadbettera azotonutricia (strain ATCC BAA-888 / DSM 13862 / ZAS-9)</name>
    <name type="common">Treponema azotonutricium</name>
    <dbReference type="NCBI Taxonomy" id="545695"/>
    <lineage>
        <taxon>Bacteria</taxon>
        <taxon>Pseudomonadati</taxon>
        <taxon>Spirochaetota</taxon>
        <taxon>Spirochaetia</taxon>
        <taxon>Spirochaetales</taxon>
        <taxon>Breznakiellaceae</taxon>
        <taxon>Leadbettera</taxon>
    </lineage>
</organism>
<dbReference type="InterPro" id="IPR003593">
    <property type="entry name" value="AAA+_ATPase"/>
</dbReference>
<dbReference type="RefSeq" id="WP_015710551.1">
    <property type="nucleotide sequence ID" value="NC_015577.1"/>
</dbReference>
<dbReference type="InterPro" id="IPR017871">
    <property type="entry name" value="ABC_transporter-like_CS"/>
</dbReference>
<dbReference type="Gene3D" id="3.40.50.300">
    <property type="entry name" value="P-loop containing nucleotide triphosphate hydrolases"/>
    <property type="match status" value="1"/>
</dbReference>
<reference evidence="6" key="1">
    <citation type="submission" date="2009-12" db="EMBL/GenBank/DDBJ databases">
        <title>Complete sequence of Treponema azotonutricium strain ZAS-9.</title>
        <authorList>
            <person name="Tetu S.G."/>
            <person name="Matson E."/>
            <person name="Ren Q."/>
            <person name="Seshadri R."/>
            <person name="Elbourne L."/>
            <person name="Hassan K.A."/>
            <person name="Durkin A."/>
            <person name="Radune D."/>
            <person name="Mohamoud Y."/>
            <person name="Shay R."/>
            <person name="Jin S."/>
            <person name="Zhang X."/>
            <person name="Lucey K."/>
            <person name="Ballor N.R."/>
            <person name="Ottesen E."/>
            <person name="Rosenthal R."/>
            <person name="Allen A."/>
            <person name="Leadbetter J.R."/>
            <person name="Paulsen I.T."/>
        </authorList>
    </citation>
    <scope>NUCLEOTIDE SEQUENCE [LARGE SCALE GENOMIC DNA]</scope>
    <source>
        <strain evidence="6">ATCC BAA-888 / DSM 13862 / ZAS-9</strain>
    </source>
</reference>
<dbReference type="PROSITE" id="PS00211">
    <property type="entry name" value="ABC_TRANSPORTER_1"/>
    <property type="match status" value="1"/>
</dbReference>
<protein>
    <submittedName>
        <fullName evidence="5">Hemin import ATP-binding protein HmuV</fullName>
        <ecNumber evidence="5">3.6.3.-</ecNumber>
    </submittedName>
</protein>
<dbReference type="SUPFAM" id="SSF52540">
    <property type="entry name" value="P-loop containing nucleoside triphosphate hydrolases"/>
    <property type="match status" value="1"/>
</dbReference>
<dbReference type="GO" id="GO:0016887">
    <property type="term" value="F:ATP hydrolysis activity"/>
    <property type="evidence" value="ECO:0007669"/>
    <property type="project" value="InterPro"/>
</dbReference>
<dbReference type="Pfam" id="PF00005">
    <property type="entry name" value="ABC_tran"/>
    <property type="match status" value="1"/>
</dbReference>
<dbReference type="InParanoid" id="F5YEP8"/>
<dbReference type="InterPro" id="IPR027417">
    <property type="entry name" value="P-loop_NTPase"/>
</dbReference>
<dbReference type="PROSITE" id="PS50893">
    <property type="entry name" value="ABC_TRANSPORTER_2"/>
    <property type="match status" value="1"/>
</dbReference>
<dbReference type="EC" id="3.6.3.-" evidence="5"/>
<proteinExistence type="predicted"/>
<dbReference type="PANTHER" id="PTHR42734:SF19">
    <property type="entry name" value="IRON COMPOUNDS ABC TRANSPORTER, ATP-BINDING PROTEIN"/>
    <property type="match status" value="1"/>
</dbReference>
<evidence type="ECO:0000313" key="5">
    <source>
        <dbReference type="EMBL" id="AEF80614.1"/>
    </source>
</evidence>
<keyword evidence="2" id="KW-0547">Nucleotide-binding</keyword>
<dbReference type="STRING" id="545695.TREAZ_1462"/>
<name>F5YEP8_LEAAZ</name>
<keyword evidence="6" id="KW-1185">Reference proteome</keyword>
<sequence>MNSKKLEVQNLSFAYGPRTILRDLNFYVGKGELMAMLGPNGAGKSTLFRCIMGFEKNFEGQVLLSGENIRGKSPEALAKNIAYVPQSHHPGFNYSAFDMTLMGTAAMEKEWVQPGKKQTKAAADALKQLGIYEFRDRGFRLLSGGEQQLVLIARALAQQAEILIMDEPTANLDYGNQFRVLFKIQELCRQGYSIMYSTHNPNHAFMFAHKALVLHESRIAALGTPEEVLTEELIHRLYGVPVLIHRDSLGNLSCSPCNNSGL</sequence>
<dbReference type="PANTHER" id="PTHR42734">
    <property type="entry name" value="METAL TRANSPORT SYSTEM ATP-BINDING PROTEIN TM_0124-RELATED"/>
    <property type="match status" value="1"/>
</dbReference>
<evidence type="ECO:0000259" key="4">
    <source>
        <dbReference type="PROSITE" id="PS50893"/>
    </source>
</evidence>
<dbReference type="AlphaFoldDB" id="F5YEP8"/>
<feature type="domain" description="ABC transporter" evidence="4">
    <location>
        <begin position="6"/>
        <end position="241"/>
    </location>
</feature>
<evidence type="ECO:0000313" key="6">
    <source>
        <dbReference type="Proteomes" id="UP000009222"/>
    </source>
</evidence>